<evidence type="ECO:0000313" key="6">
    <source>
        <dbReference type="RefSeq" id="XP_008051105.1"/>
    </source>
</evidence>
<feature type="binding site" evidence="3">
    <location>
        <position position="191"/>
    </location>
    <ligand>
        <name>Zn(2+)</name>
        <dbReference type="ChEBI" id="CHEBI:29105"/>
    </ligand>
</feature>
<keyword evidence="3" id="KW-0479">Metal-binding</keyword>
<keyword evidence="1" id="KW-0808">Transferase</keyword>
<dbReference type="GO" id="GO:0017136">
    <property type="term" value="F:histone deacetylase activity, NAD-dependent"/>
    <property type="evidence" value="ECO:0007669"/>
    <property type="project" value="TreeGrafter"/>
</dbReference>
<reference evidence="6" key="1">
    <citation type="submission" date="2022-04" db="UniProtKB">
        <authorList>
            <consortium name="RefSeq"/>
        </authorList>
    </citation>
    <scope>IDENTIFICATION</scope>
</reference>
<dbReference type="GO" id="GO:0070403">
    <property type="term" value="F:NAD+ binding"/>
    <property type="evidence" value="ECO:0007669"/>
    <property type="project" value="InterPro"/>
</dbReference>
<sequence length="200" mass="22115">MSTSSVTRGGGNSEEGKLSLEDIAALIQARVCQRVVVMVGAGISTPSGIPDFRSPGSGLYSNLQRYDIPYPEAIFELSFFFHNPKPFFTLAKELYPGNYRPNVIHYFLRLLHDKGLLLRLYTQNIDGLERVSGIPTSKLVEAHGTFASATCTVCRRSCSGEDFWVSYPTDVLFSAVCSGGDLEKWCFISMCHKDNKTVVV</sequence>
<evidence type="ECO:0000313" key="7">
    <source>
        <dbReference type="RefSeq" id="XP_021565584.1"/>
    </source>
</evidence>
<evidence type="ECO:0000313" key="5">
    <source>
        <dbReference type="Proteomes" id="UP000189704"/>
    </source>
</evidence>
<dbReference type="GO" id="GO:0046872">
    <property type="term" value="F:metal ion binding"/>
    <property type="evidence" value="ECO:0007669"/>
    <property type="project" value="UniProtKB-KW"/>
</dbReference>
<feature type="domain" description="Deacetylase sirtuin-type" evidence="4">
    <location>
        <begin position="13"/>
        <end position="200"/>
    </location>
</feature>
<dbReference type="InterPro" id="IPR050134">
    <property type="entry name" value="NAD-dep_sirtuin_deacylases"/>
</dbReference>
<dbReference type="RefSeq" id="XP_008051105.1">
    <property type="nucleotide sequence ID" value="XM_008052914.2"/>
</dbReference>
<feature type="binding site" evidence="3">
    <location>
        <position position="151"/>
    </location>
    <ligand>
        <name>Zn(2+)</name>
        <dbReference type="ChEBI" id="CHEBI:29105"/>
    </ligand>
</feature>
<dbReference type="PANTHER" id="PTHR11085:SF5">
    <property type="entry name" value="NAD-DEPENDENT PROTEIN DEACETYLASE SIRTUIN-3, MITOCHONDRIAL"/>
    <property type="match status" value="1"/>
</dbReference>
<protein>
    <submittedName>
        <fullName evidence="6 7">NAD-dependent protein deacetylase sirtuin-3, mitochondrial</fullName>
    </submittedName>
</protein>
<dbReference type="InterPro" id="IPR026590">
    <property type="entry name" value="Ssirtuin_cat_dom"/>
</dbReference>
<dbReference type="STRING" id="1868482.ENSTSYP00000003226"/>
<name>A0A1U7T002_CARSF</name>
<dbReference type="RefSeq" id="XP_021565584.1">
    <property type="nucleotide sequence ID" value="XM_021709909.1"/>
</dbReference>
<feature type="active site" description="Proton acceptor" evidence="3">
    <location>
        <position position="143"/>
    </location>
</feature>
<evidence type="ECO:0000256" key="3">
    <source>
        <dbReference type="PROSITE-ProRule" id="PRU00236"/>
    </source>
</evidence>
<dbReference type="PROSITE" id="PS50305">
    <property type="entry name" value="SIRTUIN"/>
    <property type="match status" value="1"/>
</dbReference>
<keyword evidence="5" id="KW-1185">Reference proteome</keyword>
<feature type="binding site" evidence="3">
    <location>
        <position position="154"/>
    </location>
    <ligand>
        <name>Zn(2+)</name>
        <dbReference type="ChEBI" id="CHEBI:29105"/>
    </ligand>
</feature>
<evidence type="ECO:0000256" key="1">
    <source>
        <dbReference type="ARBA" id="ARBA00022679"/>
    </source>
</evidence>
<feature type="binding site" evidence="3">
    <location>
        <position position="177"/>
    </location>
    <ligand>
        <name>Zn(2+)</name>
        <dbReference type="ChEBI" id="CHEBI:29105"/>
    </ligand>
</feature>
<dbReference type="InterPro" id="IPR003000">
    <property type="entry name" value="Sirtuin"/>
</dbReference>
<dbReference type="Gene3D" id="3.30.1600.10">
    <property type="entry name" value="SIR2/SIRT2 'Small Domain"/>
    <property type="match status" value="1"/>
</dbReference>
<accession>A0A1U7T002</accession>
<dbReference type="KEGG" id="csyr:103254939"/>
<dbReference type="Pfam" id="PF02146">
    <property type="entry name" value="SIR2"/>
    <property type="match status" value="1"/>
</dbReference>
<keyword evidence="3" id="KW-0862">Zinc</keyword>
<dbReference type="Proteomes" id="UP000189704">
    <property type="component" value="Unplaced"/>
</dbReference>
<gene>
    <name evidence="6 7" type="primary">LOC103254939</name>
</gene>
<evidence type="ECO:0000259" key="4">
    <source>
        <dbReference type="PROSITE" id="PS50305"/>
    </source>
</evidence>
<dbReference type="SUPFAM" id="SSF52467">
    <property type="entry name" value="DHS-like NAD/FAD-binding domain"/>
    <property type="match status" value="1"/>
</dbReference>
<dbReference type="GO" id="GO:0005634">
    <property type="term" value="C:nucleus"/>
    <property type="evidence" value="ECO:0007669"/>
    <property type="project" value="TreeGrafter"/>
</dbReference>
<dbReference type="InterPro" id="IPR026591">
    <property type="entry name" value="Sirtuin_cat_small_dom_sf"/>
</dbReference>
<keyword evidence="2" id="KW-0520">NAD</keyword>
<dbReference type="GeneID" id="103254939"/>
<dbReference type="Gene3D" id="3.40.50.1220">
    <property type="entry name" value="TPP-binding domain"/>
    <property type="match status" value="1"/>
</dbReference>
<dbReference type="PANTHER" id="PTHR11085">
    <property type="entry name" value="NAD-DEPENDENT PROTEIN DEACYLASE SIRTUIN-5, MITOCHONDRIAL-RELATED"/>
    <property type="match status" value="1"/>
</dbReference>
<evidence type="ECO:0000256" key="2">
    <source>
        <dbReference type="ARBA" id="ARBA00023027"/>
    </source>
</evidence>
<proteinExistence type="predicted"/>
<dbReference type="OrthoDB" id="420264at2759"/>
<organism evidence="6">
    <name type="scientific">Carlito syrichta</name>
    <name type="common">Philippine tarsier</name>
    <name type="synonym">Tarsius syrichta</name>
    <dbReference type="NCBI Taxonomy" id="1868482"/>
    <lineage>
        <taxon>Eukaryota</taxon>
        <taxon>Metazoa</taxon>
        <taxon>Chordata</taxon>
        <taxon>Craniata</taxon>
        <taxon>Vertebrata</taxon>
        <taxon>Euteleostomi</taxon>
        <taxon>Mammalia</taxon>
        <taxon>Eutheria</taxon>
        <taxon>Euarchontoglires</taxon>
        <taxon>Primates</taxon>
        <taxon>Haplorrhini</taxon>
        <taxon>Tarsiiformes</taxon>
        <taxon>Tarsiidae</taxon>
        <taxon>Carlito</taxon>
    </lineage>
</organism>
<dbReference type="AlphaFoldDB" id="A0A1U7T002"/>
<dbReference type="InterPro" id="IPR029035">
    <property type="entry name" value="DHS-like_NAD/FAD-binding_dom"/>
</dbReference>